<dbReference type="EMBL" id="LOEE01000019">
    <property type="protein sequence ID" value="KXG77164.1"/>
    <property type="molecule type" value="Genomic_DNA"/>
</dbReference>
<protein>
    <recommendedName>
        <fullName evidence="3">NurA domain-containing protein</fullName>
    </recommendedName>
</protein>
<evidence type="ECO:0008006" key="3">
    <source>
        <dbReference type="Google" id="ProtNLM"/>
    </source>
</evidence>
<name>A0A140L9D9_9FIRM</name>
<reference evidence="1 2" key="1">
    <citation type="submission" date="2015-12" db="EMBL/GenBank/DDBJ databases">
        <title>Draft genome sequence of the thermoanaerobe Thermotalea metallivorans, an isolate from the runoff channel of the Great Artesian Basin, Australia.</title>
        <authorList>
            <person name="Patel B.K."/>
        </authorList>
    </citation>
    <scope>NUCLEOTIDE SEQUENCE [LARGE SCALE GENOMIC DNA]</scope>
    <source>
        <strain evidence="1 2">B2-1</strain>
    </source>
</reference>
<dbReference type="InterPro" id="IPR012337">
    <property type="entry name" value="RNaseH-like_sf"/>
</dbReference>
<gene>
    <name evidence="1" type="ORF">AN619_06940</name>
</gene>
<proteinExistence type="predicted"/>
<keyword evidence="2" id="KW-1185">Reference proteome</keyword>
<dbReference type="RefSeq" id="WP_068555070.1">
    <property type="nucleotide sequence ID" value="NZ_LOEE01000019.1"/>
</dbReference>
<evidence type="ECO:0000313" key="1">
    <source>
        <dbReference type="EMBL" id="KXG77164.1"/>
    </source>
</evidence>
<dbReference type="OrthoDB" id="1791270at2"/>
<dbReference type="STRING" id="520762.AN619_06940"/>
<sequence length="385" mass="44412">MGTVLKVIEKETSGVSFNSYKYCHDTTDRSGIDYDDNKDIVWKEYGETEKLTKPVNLKDAADARRGYPSIFSFFLDGSRYTYKVDDMSFQKNVYPIIAGQIGVGCCERRNLRLQPALLFESKLVIALPDRAFSTDWDGQDQARPLLEKINNSVRLKGRPLIQFNDLLIYDTNKDDKFERKGIAKIQDYMVELEKQLVADLVAAGKLNESNYLIKDGSLDYQKVSTKKNKHALNLSSEHIRNNYRRVIGVSKSFDPTKCLVHGGGSNSNIIANLKLYERTPAFRYTSSRADVDFCIWYLRIREARHTHSIFDGVLKIEKLIVTEKERIHGIETDDINNITAYLINERNPVCYGSDDRWANHLYPIYLTEQYVKSKYLSNDLFIQLF</sequence>
<dbReference type="AlphaFoldDB" id="A0A140L9D9"/>
<comment type="caution">
    <text evidence="1">The sequence shown here is derived from an EMBL/GenBank/DDBJ whole genome shotgun (WGS) entry which is preliminary data.</text>
</comment>
<dbReference type="SUPFAM" id="SSF53098">
    <property type="entry name" value="Ribonuclease H-like"/>
    <property type="match status" value="1"/>
</dbReference>
<evidence type="ECO:0000313" key="2">
    <source>
        <dbReference type="Proteomes" id="UP000070456"/>
    </source>
</evidence>
<organism evidence="1 2">
    <name type="scientific">Thermotalea metallivorans</name>
    <dbReference type="NCBI Taxonomy" id="520762"/>
    <lineage>
        <taxon>Bacteria</taxon>
        <taxon>Bacillati</taxon>
        <taxon>Bacillota</taxon>
        <taxon>Clostridia</taxon>
        <taxon>Peptostreptococcales</taxon>
        <taxon>Thermotaleaceae</taxon>
        <taxon>Thermotalea</taxon>
    </lineage>
</organism>
<accession>A0A140L9D9</accession>
<dbReference type="Proteomes" id="UP000070456">
    <property type="component" value="Unassembled WGS sequence"/>
</dbReference>